<gene>
    <name evidence="1" type="ORF">AW08_03846</name>
</gene>
<sequence length="402" mass="44669">MSEVVADRQQLTLFDQRPFFERALQHGVRSGLIDQGRLDSIVNDGAKGLLQIADFFGTRYLRPNIEEARTRIINLVSLFLEENSGGDLDLAARSLRDNSFLSHSRGGSEMLKKLWAMPEDTSYGILAKQPQKDFLADWSLRGLPDYRQALAQRQGHQLSITAALWLAERLGLPAAELSTVAAESVVRSALLVHLNGVGPLAIPNASGLLQVIEAIRKRGVPSKGRKLLAGLLQELPKSCLPIAQHELHRIESEDLPRIADRSRPLAQLLRELEPLYHLRDFGPEDAGRFEATACADWQRITAGRTDDSSLLTIFVCLAADLPPQPVLNKVAARALIRKARREGFKRLPVLGLIRALAPYEMQDDLEALWKEFFPDAEAVLLDAADTKLTDALDFLRDNCNLV</sequence>
<dbReference type="AlphaFoldDB" id="A0A011MMZ7"/>
<evidence type="ECO:0000313" key="2">
    <source>
        <dbReference type="Proteomes" id="UP000020218"/>
    </source>
</evidence>
<accession>A0A011MMZ7</accession>
<dbReference type="EMBL" id="JFAX01000044">
    <property type="protein sequence ID" value="EXI63896.1"/>
    <property type="molecule type" value="Genomic_DNA"/>
</dbReference>
<reference evidence="1" key="1">
    <citation type="submission" date="2014-02" db="EMBL/GenBank/DDBJ databases">
        <title>Expanding our view of genomic diversity in Candidatus Accumulibacter clades.</title>
        <authorList>
            <person name="Skennerton C.T."/>
            <person name="Barr J.J."/>
            <person name="Slater F.R."/>
            <person name="Bond P.L."/>
            <person name="Tyson G.W."/>
        </authorList>
    </citation>
    <scope>NUCLEOTIDE SEQUENCE [LARGE SCALE GENOMIC DNA]</scope>
</reference>
<comment type="caution">
    <text evidence="1">The sequence shown here is derived from an EMBL/GenBank/DDBJ whole genome shotgun (WGS) entry which is preliminary data.</text>
</comment>
<organism evidence="1 2">
    <name type="scientific">Candidatus Accumulibacter adjunctus</name>
    <dbReference type="NCBI Taxonomy" id="1454001"/>
    <lineage>
        <taxon>Bacteria</taxon>
        <taxon>Pseudomonadati</taxon>
        <taxon>Pseudomonadota</taxon>
        <taxon>Betaproteobacteria</taxon>
        <taxon>Candidatus Accumulibacter</taxon>
    </lineage>
</organism>
<evidence type="ECO:0000313" key="1">
    <source>
        <dbReference type="EMBL" id="EXI63896.1"/>
    </source>
</evidence>
<keyword evidence="2" id="KW-1185">Reference proteome</keyword>
<protein>
    <submittedName>
        <fullName evidence="1">Uncharacterized protein</fullName>
    </submittedName>
</protein>
<dbReference type="STRING" id="1454001.AW08_03846"/>
<dbReference type="PATRIC" id="fig|1454001.3.peg.3870"/>
<dbReference type="Proteomes" id="UP000020218">
    <property type="component" value="Unassembled WGS sequence"/>
</dbReference>
<proteinExistence type="predicted"/>
<name>A0A011MMZ7_9PROT</name>